<feature type="transmembrane region" description="Helical" evidence="7">
    <location>
        <begin position="248"/>
        <end position="266"/>
    </location>
</feature>
<feature type="transmembrane region" description="Helical" evidence="7">
    <location>
        <begin position="342"/>
        <end position="364"/>
    </location>
</feature>
<comment type="subcellular location">
    <subcellularLocation>
        <location evidence="1">Cell membrane</location>
        <topology evidence="1">Multi-pass membrane protein</topology>
    </subcellularLocation>
</comment>
<feature type="domain" description="SSD" evidence="8">
    <location>
        <begin position="274"/>
        <end position="401"/>
    </location>
</feature>
<evidence type="ECO:0000256" key="6">
    <source>
        <dbReference type="SAM" id="MobiDB-lite"/>
    </source>
</evidence>
<evidence type="ECO:0000313" key="9">
    <source>
        <dbReference type="EMBL" id="MXR50795.1"/>
    </source>
</evidence>
<dbReference type="InterPro" id="IPR000731">
    <property type="entry name" value="SSD"/>
</dbReference>
<protein>
    <submittedName>
        <fullName evidence="9">MMPL family transporter</fullName>
    </submittedName>
</protein>
<feature type="compositionally biased region" description="Low complexity" evidence="6">
    <location>
        <begin position="105"/>
        <end position="114"/>
    </location>
</feature>
<keyword evidence="10" id="KW-1185">Reference proteome</keyword>
<feature type="transmembrane region" description="Helical" evidence="7">
    <location>
        <begin position="738"/>
        <end position="758"/>
    </location>
</feature>
<feature type="transmembrane region" description="Helical" evidence="7">
    <location>
        <begin position="301"/>
        <end position="321"/>
    </location>
</feature>
<keyword evidence="3 7" id="KW-0812">Transmembrane</keyword>
<feature type="compositionally biased region" description="Low complexity" evidence="6">
    <location>
        <begin position="857"/>
        <end position="871"/>
    </location>
</feature>
<feature type="domain" description="SSD" evidence="8">
    <location>
        <begin position="677"/>
        <end position="837"/>
    </location>
</feature>
<proteinExistence type="predicted"/>
<evidence type="ECO:0000256" key="4">
    <source>
        <dbReference type="ARBA" id="ARBA00022989"/>
    </source>
</evidence>
<feature type="transmembrane region" description="Helical" evidence="7">
    <location>
        <begin position="708"/>
        <end position="732"/>
    </location>
</feature>
<dbReference type="Pfam" id="PF03176">
    <property type="entry name" value="MMPL"/>
    <property type="match status" value="2"/>
</dbReference>
<keyword evidence="4 7" id="KW-1133">Transmembrane helix</keyword>
<dbReference type="PANTHER" id="PTHR33406:SF13">
    <property type="entry name" value="MEMBRANE PROTEIN YDFJ"/>
    <property type="match status" value="1"/>
</dbReference>
<evidence type="ECO:0000256" key="7">
    <source>
        <dbReference type="SAM" id="Phobius"/>
    </source>
</evidence>
<feature type="transmembrane region" description="Helical" evidence="7">
    <location>
        <begin position="376"/>
        <end position="398"/>
    </location>
</feature>
<dbReference type="OrthoDB" id="42357at2157"/>
<feature type="transmembrane region" description="Helical" evidence="7">
    <location>
        <begin position="812"/>
        <end position="838"/>
    </location>
</feature>
<dbReference type="AlphaFoldDB" id="A0A6B0SZ90"/>
<dbReference type="Proteomes" id="UP000466535">
    <property type="component" value="Unassembled WGS sequence"/>
</dbReference>
<feature type="region of interest" description="Disordered" evidence="6">
    <location>
        <begin position="851"/>
        <end position="871"/>
    </location>
</feature>
<organism evidence="9 10">
    <name type="scientific">Halovenus carboxidivorans</name>
    <dbReference type="NCBI Taxonomy" id="2692199"/>
    <lineage>
        <taxon>Archaea</taxon>
        <taxon>Methanobacteriati</taxon>
        <taxon>Methanobacteriota</taxon>
        <taxon>Stenosarchaea group</taxon>
        <taxon>Halobacteria</taxon>
        <taxon>Halobacteriales</taxon>
        <taxon>Haloarculaceae</taxon>
        <taxon>Halovenus</taxon>
    </lineage>
</organism>
<dbReference type="PANTHER" id="PTHR33406">
    <property type="entry name" value="MEMBRANE PROTEIN MJ1562-RELATED"/>
    <property type="match status" value="1"/>
</dbReference>
<dbReference type="InterPro" id="IPR050545">
    <property type="entry name" value="Mycobact_MmpL"/>
</dbReference>
<keyword evidence="5 7" id="KW-0472">Membrane</keyword>
<dbReference type="GO" id="GO:0005886">
    <property type="term" value="C:plasma membrane"/>
    <property type="evidence" value="ECO:0007669"/>
    <property type="project" value="UniProtKB-SubCell"/>
</dbReference>
<feature type="transmembrane region" description="Helical" evidence="7">
    <location>
        <begin position="779"/>
        <end position="806"/>
    </location>
</feature>
<accession>A0A6B0SZ90</accession>
<comment type="caution">
    <text evidence="9">The sequence shown here is derived from an EMBL/GenBank/DDBJ whole genome shotgun (WGS) entry which is preliminary data.</text>
</comment>
<evidence type="ECO:0000313" key="10">
    <source>
        <dbReference type="Proteomes" id="UP000466535"/>
    </source>
</evidence>
<feature type="transmembrane region" description="Helical" evidence="7">
    <location>
        <begin position="439"/>
        <end position="458"/>
    </location>
</feature>
<evidence type="ECO:0000256" key="2">
    <source>
        <dbReference type="ARBA" id="ARBA00022475"/>
    </source>
</evidence>
<keyword evidence="2" id="KW-1003">Cell membrane</keyword>
<dbReference type="InterPro" id="IPR004869">
    <property type="entry name" value="MMPL_dom"/>
</dbReference>
<gene>
    <name evidence="9" type="ORF">GRX03_04135</name>
</gene>
<reference evidence="9 10" key="1">
    <citation type="submission" date="2019-12" db="EMBL/GenBank/DDBJ databases">
        <title>Isolation and characterization of three novel carbon monoxide-oxidizing members of Halobacteria from salione crusts and soils.</title>
        <authorList>
            <person name="Myers M.R."/>
            <person name="King G.M."/>
        </authorList>
    </citation>
    <scope>NUCLEOTIDE SEQUENCE [LARGE SCALE GENOMIC DNA]</scope>
    <source>
        <strain evidence="9 10">WSH3</strain>
    </source>
</reference>
<name>A0A6B0SZ90_9EURY</name>
<evidence type="ECO:0000256" key="5">
    <source>
        <dbReference type="ARBA" id="ARBA00023136"/>
    </source>
</evidence>
<feature type="region of interest" description="Disordered" evidence="6">
    <location>
        <begin position="105"/>
        <end position="132"/>
    </location>
</feature>
<feature type="transmembrane region" description="Helical" evidence="7">
    <location>
        <begin position="682"/>
        <end position="701"/>
    </location>
</feature>
<dbReference type="PROSITE" id="PS50156">
    <property type="entry name" value="SSD"/>
    <property type="match status" value="2"/>
</dbReference>
<dbReference type="SUPFAM" id="SSF82866">
    <property type="entry name" value="Multidrug efflux transporter AcrB transmembrane domain"/>
    <property type="match status" value="2"/>
</dbReference>
<dbReference type="Gene3D" id="1.20.1640.10">
    <property type="entry name" value="Multidrug efflux transporter AcrB transmembrane domain"/>
    <property type="match status" value="2"/>
</dbReference>
<evidence type="ECO:0000259" key="8">
    <source>
        <dbReference type="PROSITE" id="PS50156"/>
    </source>
</evidence>
<evidence type="ECO:0000256" key="3">
    <source>
        <dbReference type="ARBA" id="ARBA00022692"/>
    </source>
</evidence>
<dbReference type="EMBL" id="WUUT01000001">
    <property type="protein sequence ID" value="MXR50795.1"/>
    <property type="molecule type" value="Genomic_DNA"/>
</dbReference>
<sequence length="871" mass="93179">MLLLTAGIGVGAGMVEQDSSTGQFETESDAQEASSYIETNFQSGSNTTTVQIVQRGENVLTQEALIDSLQLQQEILRRESINETLVAENPIFGVENVVAQAQLQREARARQQAGGQSGGDQQRRQAQRQPPAIEEQIAAIERIDDSPWTLEDLLTGERGVLREGSNSQALSLMANSYEPGSTTASARVTIVRQQTFGGAVNSPNGFASNVTDAQLEIRDLAEDRDQEYTVFGAGVIFQEIDQSLEDSGAIVGPMALLFVVLALAVAYRDLLDIILGVVGIFAVLIWTFGFMGWTGVAFNQLLLSVPVLLIGLSIDYAIHVFMRHREQRTNSDDESIRRSMAVALGGVGAALVWVTATAAIGFLANLTSPIGPLRDFGIVSAFGVVAALLIFGALIPALKIEIDTVLESYGLDRQKRAFGTGGSVFSRLLASGATAARRFPVGVVAVTLLLTIGGAAGATQIDTSFQQEDFLADSPPEWTQSLPEPFAPGEYQAKEDLEFISSNFQQETNNGELLIRGNVTNEQTLVRLNEAATDLEQRETTFKLANGEPDIQSPLTVMQRTAAENPRSNFTANFVASSGAQNPSPQEIATLVPKENVSALYGQLLELNPSASEVIYRNDAGEYEAVRLTVALKSSASGSEITSDLRETAETIEDNSNGELDVSATGQRIIQYETEQALLDTVIQGLIITLVAVFIFLALAYRLTGSQASLGVVTLLPVVFSVSWILGSMWLLDIPFNALTGTITSLTIGLGIAYSIHVSSRYELELRRQGNVWDAMETTVTGTGGALLGSAATTVGGFGTLVFAILPVLQQFGIITGLTIIYAFLASVLILPSLLVLWTRYFGPSGYFPEDAEEESAPAGETAAADGGTTE</sequence>
<feature type="transmembrane region" description="Helical" evidence="7">
    <location>
        <begin position="273"/>
        <end position="295"/>
    </location>
</feature>
<evidence type="ECO:0000256" key="1">
    <source>
        <dbReference type="ARBA" id="ARBA00004651"/>
    </source>
</evidence>